<organism evidence="1 2">
    <name type="scientific">Trichinella zimbabwensis</name>
    <dbReference type="NCBI Taxonomy" id="268475"/>
    <lineage>
        <taxon>Eukaryota</taxon>
        <taxon>Metazoa</taxon>
        <taxon>Ecdysozoa</taxon>
        <taxon>Nematoda</taxon>
        <taxon>Enoplea</taxon>
        <taxon>Dorylaimia</taxon>
        <taxon>Trichinellida</taxon>
        <taxon>Trichinellidae</taxon>
        <taxon>Trichinella</taxon>
    </lineage>
</organism>
<dbReference type="Proteomes" id="UP000055024">
    <property type="component" value="Unassembled WGS sequence"/>
</dbReference>
<evidence type="ECO:0000313" key="1">
    <source>
        <dbReference type="EMBL" id="KRZ01515.1"/>
    </source>
</evidence>
<sequence length="208" mass="23011">MTRLEAIYSKSASTFFLKLHKNGELESLHSRQIYTKMCVEFYRLPQKRRQKIVGDIIHIQMGKNGTTGTAIAETHLTAACPTQHSLIRAELSTSTRCKDVPKLEAGYQFRAECPQRKSALSKSCETSATDRYQTLPQDQRPSCHCCNTTPPTIKPRQLNSITFTGASFISSKVSIASSGSNSFLYVPFEDGNLSSGASSVAAHAMKRR</sequence>
<dbReference type="AlphaFoldDB" id="A0A0V1GT62"/>
<gene>
    <name evidence="1" type="ORF">T11_15810</name>
</gene>
<reference evidence="1 2" key="1">
    <citation type="submission" date="2015-01" db="EMBL/GenBank/DDBJ databases">
        <title>Evolution of Trichinella species and genotypes.</title>
        <authorList>
            <person name="Korhonen P.K."/>
            <person name="Edoardo P."/>
            <person name="Giuseppe L.R."/>
            <person name="Gasser R.B."/>
        </authorList>
    </citation>
    <scope>NUCLEOTIDE SEQUENCE [LARGE SCALE GENOMIC DNA]</scope>
    <source>
        <strain evidence="1">ISS1029</strain>
    </source>
</reference>
<accession>A0A0V1GT62</accession>
<proteinExistence type="predicted"/>
<name>A0A0V1GT62_9BILA</name>
<protein>
    <submittedName>
        <fullName evidence="1">Uncharacterized protein</fullName>
    </submittedName>
</protein>
<comment type="caution">
    <text evidence="1">The sequence shown here is derived from an EMBL/GenBank/DDBJ whole genome shotgun (WGS) entry which is preliminary data.</text>
</comment>
<evidence type="ECO:0000313" key="2">
    <source>
        <dbReference type="Proteomes" id="UP000055024"/>
    </source>
</evidence>
<dbReference type="EMBL" id="JYDP01000283">
    <property type="protein sequence ID" value="KRZ01515.1"/>
    <property type="molecule type" value="Genomic_DNA"/>
</dbReference>
<keyword evidence="2" id="KW-1185">Reference proteome</keyword>